<name>A0A8J6UBG3_9FLAO</name>
<keyword evidence="3" id="KW-1185">Reference proteome</keyword>
<dbReference type="EMBL" id="JACVXB010000001">
    <property type="protein sequence ID" value="MBD0830744.1"/>
    <property type="molecule type" value="Genomic_DNA"/>
</dbReference>
<dbReference type="InterPro" id="IPR000595">
    <property type="entry name" value="cNMP-bd_dom"/>
</dbReference>
<comment type="caution">
    <text evidence="2">The sequence shown here is derived from an EMBL/GenBank/DDBJ whole genome shotgun (WGS) entry which is preliminary data.</text>
</comment>
<dbReference type="AlphaFoldDB" id="A0A8J6UBG3"/>
<accession>A0A8J6UBG3</accession>
<dbReference type="Gene3D" id="2.60.120.10">
    <property type="entry name" value="Jelly Rolls"/>
    <property type="match status" value="1"/>
</dbReference>
<evidence type="ECO:0000313" key="3">
    <source>
        <dbReference type="Proteomes" id="UP000600588"/>
    </source>
</evidence>
<organism evidence="2 3">
    <name type="scientific">Aestuariibaculum sediminum</name>
    <dbReference type="NCBI Taxonomy" id="2770637"/>
    <lineage>
        <taxon>Bacteria</taxon>
        <taxon>Pseudomonadati</taxon>
        <taxon>Bacteroidota</taxon>
        <taxon>Flavobacteriia</taxon>
        <taxon>Flavobacteriales</taxon>
        <taxon>Flavobacteriaceae</taxon>
    </lineage>
</organism>
<protein>
    <submittedName>
        <fullName evidence="2">Crp/Fnr family transcriptional regulator</fullName>
    </submittedName>
</protein>
<dbReference type="Pfam" id="PF00027">
    <property type="entry name" value="cNMP_binding"/>
    <property type="match status" value="1"/>
</dbReference>
<dbReference type="PROSITE" id="PS50042">
    <property type="entry name" value="CNMP_BINDING_3"/>
    <property type="match status" value="1"/>
</dbReference>
<dbReference type="CDD" id="cd00038">
    <property type="entry name" value="CAP_ED"/>
    <property type="match status" value="1"/>
</dbReference>
<dbReference type="SUPFAM" id="SSF51206">
    <property type="entry name" value="cAMP-binding domain-like"/>
    <property type="match status" value="1"/>
</dbReference>
<dbReference type="Proteomes" id="UP000600588">
    <property type="component" value="Unassembled WGS sequence"/>
</dbReference>
<sequence length="192" mass="22722">MNTFYSIIKEHFGELTEEEFQILNSFFYSETLSKNDFFTQSGSYCKKLSLVKTGFLRIYALSEGKEITHWISTPDYFITEISSFFFNQPSRWYIQALTPVELLTIDKQNYNKLCESVPKWKDIESQFIAKCFAILENRVFTHLSMSAEERYHLYFQENKALFNQVSLQYLASVLGMTPETFSRIRKRHSENP</sequence>
<reference evidence="2 3" key="1">
    <citation type="submission" date="2020-09" db="EMBL/GenBank/DDBJ databases">
        <title>TT11 complete genome.</title>
        <authorList>
            <person name="Wu Z."/>
        </authorList>
    </citation>
    <scope>NUCLEOTIDE SEQUENCE [LARGE SCALE GENOMIC DNA]</scope>
    <source>
        <strain evidence="2 3">TT11</strain>
    </source>
</reference>
<proteinExistence type="predicted"/>
<dbReference type="InterPro" id="IPR014710">
    <property type="entry name" value="RmlC-like_jellyroll"/>
</dbReference>
<evidence type="ECO:0000313" key="2">
    <source>
        <dbReference type="EMBL" id="MBD0830744.1"/>
    </source>
</evidence>
<dbReference type="InterPro" id="IPR018490">
    <property type="entry name" value="cNMP-bd_dom_sf"/>
</dbReference>
<feature type="domain" description="Cyclic nucleotide-binding" evidence="1">
    <location>
        <begin position="11"/>
        <end position="113"/>
    </location>
</feature>
<dbReference type="RefSeq" id="WP_188228534.1">
    <property type="nucleotide sequence ID" value="NZ_JACVXB010000001.1"/>
</dbReference>
<gene>
    <name evidence="2" type="ORF">ICJ83_01225</name>
</gene>
<evidence type="ECO:0000259" key="1">
    <source>
        <dbReference type="PROSITE" id="PS50042"/>
    </source>
</evidence>